<dbReference type="PANTHER" id="PTHR21512">
    <property type="entry name" value="TRAFFICKING PROTEIN PARTICLE COMPLEX SUBUNIT 9"/>
    <property type="match status" value="1"/>
</dbReference>
<name>A0A3M7PJV3_BRAPC</name>
<dbReference type="EMBL" id="REGN01010453">
    <property type="protein sequence ID" value="RMZ98994.1"/>
    <property type="molecule type" value="Genomic_DNA"/>
</dbReference>
<dbReference type="GO" id="GO:0005802">
    <property type="term" value="C:trans-Golgi network"/>
    <property type="evidence" value="ECO:0007669"/>
    <property type="project" value="TreeGrafter"/>
</dbReference>
<organism evidence="1 2">
    <name type="scientific">Brachionus plicatilis</name>
    <name type="common">Marine rotifer</name>
    <name type="synonym">Brachionus muelleri</name>
    <dbReference type="NCBI Taxonomy" id="10195"/>
    <lineage>
        <taxon>Eukaryota</taxon>
        <taxon>Metazoa</taxon>
        <taxon>Spiralia</taxon>
        <taxon>Gnathifera</taxon>
        <taxon>Rotifera</taxon>
        <taxon>Eurotatoria</taxon>
        <taxon>Monogononta</taxon>
        <taxon>Pseudotrocha</taxon>
        <taxon>Ploima</taxon>
        <taxon>Brachionidae</taxon>
        <taxon>Brachionus</taxon>
    </lineage>
</organism>
<dbReference type="OrthoDB" id="27962at2759"/>
<accession>A0A3M7PJV3</accession>
<dbReference type="Proteomes" id="UP000276133">
    <property type="component" value="Unassembled WGS sequence"/>
</dbReference>
<gene>
    <name evidence="1" type="ORF">BpHYR1_031020</name>
</gene>
<dbReference type="AlphaFoldDB" id="A0A3M7PJV3"/>
<comment type="caution">
    <text evidence="1">The sequence shown here is derived from an EMBL/GenBank/DDBJ whole genome shotgun (WGS) entry which is preliminary data.</text>
</comment>
<evidence type="ECO:0000313" key="2">
    <source>
        <dbReference type="Proteomes" id="UP000276133"/>
    </source>
</evidence>
<sequence length="785" mass="91855">MFKKTKDQSQILDSSNFSKNYIEILNHYLAKKETKIFGLEASMMITKYFMEKNMKNEALEILRQVIYISNVDLSEEEKIRRYLDISLVYDHFGMHHQAAFYQYISSGRVFRLIENDSTIIRSSYFKCLLRRCISILKGLFDIYKICETNKELSVDQVGFPEIKIKILLNVIKLYQCDSNVSESIKFIKYLIHEMSENLSDSSIQNYFETFMMLLKSQNNTEQIKNEPFYTKFFKFPIINSINPIVLNSELNKSAKISYQSAQSIYIHRYQSVQPSNRKPKKFTLPVDHLNKIEIFFTNPLPIEIKIKQLDLIAEEMDESKLLNIISLVNYENTNEHEIILEPNCTNIKLNLAFNFSSIGTFRVIGYKILVFNSEDMIYFNEISENNKNKYSISKCPSSIHNFFDLNMVPNLPLIKSVYLFEQNTHLSSPAYGLSKSKTLVIDSYLGNSKIFLMDFLLEYQVPDMEILTLKLSILNEQILENLQSTVSLKKKEKVYLEIESHDFAFDTEPKELELNTYLEIKYTNRVGVENNLCNLFKIQTTVKFTQAILAKVVDINDVDESEFELVLNIENLLPDKLIRCIFNDTQIEIESKSTSTLKIKIKKFNLESLFDSKKYNTSSLKKLNELMNVSFSIESKNEVFKVLLSDQGTNLKPFLSRIYKFPFALKSIVKMEANSLDQKTSSYNYCSLMLLAFNKPEFKCLHGEISLNANMRNKIKNFYATKNFTWIFDNLKSDYWCKEVKLIRTSQDTKLFEITFDFKSSIGQEILKWSYSFSVDNRLCYIPFN</sequence>
<dbReference type="STRING" id="10195.A0A3M7PJV3"/>
<keyword evidence="2" id="KW-1185">Reference proteome</keyword>
<dbReference type="InterPro" id="IPR013935">
    <property type="entry name" value="Trs120_TRAPPC9"/>
</dbReference>
<proteinExistence type="predicted"/>
<reference evidence="1 2" key="1">
    <citation type="journal article" date="2018" name="Sci. Rep.">
        <title>Genomic signatures of local adaptation to the degree of environmental predictability in rotifers.</title>
        <authorList>
            <person name="Franch-Gras L."/>
            <person name="Hahn C."/>
            <person name="Garcia-Roger E.M."/>
            <person name="Carmona M.J."/>
            <person name="Serra M."/>
            <person name="Gomez A."/>
        </authorList>
    </citation>
    <scope>NUCLEOTIDE SEQUENCE [LARGE SCALE GENOMIC DNA]</scope>
    <source>
        <strain evidence="1">HYR1</strain>
    </source>
</reference>
<evidence type="ECO:0000313" key="1">
    <source>
        <dbReference type="EMBL" id="RMZ98994.1"/>
    </source>
</evidence>
<dbReference type="PANTHER" id="PTHR21512:SF5">
    <property type="entry name" value="TRAFFICKING PROTEIN PARTICLE COMPLEX SUBUNIT 9"/>
    <property type="match status" value="1"/>
</dbReference>
<protein>
    <submittedName>
        <fullName evidence="1">Trafficking particle complex subunit 9 isoform X1</fullName>
    </submittedName>
</protein>